<dbReference type="RefSeq" id="WP_046317353.1">
    <property type="nucleotide sequence ID" value="NZ_JBHSZT010000005.1"/>
</dbReference>
<dbReference type="AlphaFoldDB" id="A0A0F4LPY1"/>
<gene>
    <name evidence="4" type="ORF">JG30_13200</name>
</gene>
<dbReference type="PATRIC" id="fig|1218492.5.peg.1371"/>
<keyword evidence="1" id="KW-0328">Glycosyltransferase</keyword>
<dbReference type="PANTHER" id="PTHR12526:SF629">
    <property type="entry name" value="TEICHURONIC ACID BIOSYNTHESIS GLYCOSYLTRANSFERASE TUAH-RELATED"/>
    <property type="match status" value="1"/>
</dbReference>
<organism evidence="4 5">
    <name type="scientific">Bombilactobacillus mellifer</name>
    <dbReference type="NCBI Taxonomy" id="1218492"/>
    <lineage>
        <taxon>Bacteria</taxon>
        <taxon>Bacillati</taxon>
        <taxon>Bacillota</taxon>
        <taxon>Bacilli</taxon>
        <taxon>Lactobacillales</taxon>
        <taxon>Lactobacillaceae</taxon>
        <taxon>Bombilactobacillus</taxon>
    </lineage>
</organism>
<accession>A0A0F4LPY1</accession>
<evidence type="ECO:0000259" key="3">
    <source>
        <dbReference type="Pfam" id="PF00534"/>
    </source>
</evidence>
<dbReference type="GO" id="GO:0016757">
    <property type="term" value="F:glycosyltransferase activity"/>
    <property type="evidence" value="ECO:0007669"/>
    <property type="project" value="UniProtKB-KW"/>
</dbReference>
<dbReference type="SUPFAM" id="SSF53756">
    <property type="entry name" value="UDP-Glycosyltransferase/glycogen phosphorylase"/>
    <property type="match status" value="1"/>
</dbReference>
<evidence type="ECO:0000313" key="4">
    <source>
        <dbReference type="EMBL" id="KJY60635.1"/>
    </source>
</evidence>
<dbReference type="InterPro" id="IPR001296">
    <property type="entry name" value="Glyco_trans_1"/>
</dbReference>
<dbReference type="PANTHER" id="PTHR12526">
    <property type="entry name" value="GLYCOSYLTRANSFERASE"/>
    <property type="match status" value="1"/>
</dbReference>
<dbReference type="EMBL" id="JXJQ01000010">
    <property type="protein sequence ID" value="KJY60635.1"/>
    <property type="molecule type" value="Genomic_DNA"/>
</dbReference>
<feature type="domain" description="Glycosyl transferase family 1" evidence="3">
    <location>
        <begin position="322"/>
        <end position="483"/>
    </location>
</feature>
<evidence type="ECO:0000256" key="2">
    <source>
        <dbReference type="ARBA" id="ARBA00022679"/>
    </source>
</evidence>
<keyword evidence="5" id="KW-1185">Reference proteome</keyword>
<keyword evidence="2" id="KW-0808">Transferase</keyword>
<name>A0A0F4LPY1_9LACO</name>
<dbReference type="Gene3D" id="3.40.50.2000">
    <property type="entry name" value="Glycogen Phosphorylase B"/>
    <property type="match status" value="3"/>
</dbReference>
<dbReference type="OrthoDB" id="570545at2"/>
<dbReference type="Pfam" id="PF00534">
    <property type="entry name" value="Glycos_transf_1"/>
    <property type="match status" value="1"/>
</dbReference>
<protein>
    <recommendedName>
        <fullName evidence="3">Glycosyl transferase family 1 domain-containing protein</fullName>
    </recommendedName>
</protein>
<comment type="caution">
    <text evidence="4">The sequence shown here is derived from an EMBL/GenBank/DDBJ whole genome shotgun (WGS) entry which is preliminary data.</text>
</comment>
<evidence type="ECO:0000256" key="1">
    <source>
        <dbReference type="ARBA" id="ARBA00022676"/>
    </source>
</evidence>
<reference evidence="4 5" key="1">
    <citation type="submission" date="2015-01" db="EMBL/GenBank/DDBJ databases">
        <title>Comparative genomics of the lactic acid bacteria isolated from the honey bee gut.</title>
        <authorList>
            <person name="Ellegaard K.M."/>
            <person name="Tamarit D."/>
            <person name="Javelind E."/>
            <person name="Olofsson T."/>
            <person name="Andersson S.G."/>
            <person name="Vasquez A."/>
        </authorList>
    </citation>
    <scope>NUCLEOTIDE SEQUENCE [LARGE SCALE GENOMIC DNA]</scope>
    <source>
        <strain evidence="4 5">Bin4</strain>
    </source>
</reference>
<proteinExistence type="predicted"/>
<evidence type="ECO:0000313" key="5">
    <source>
        <dbReference type="Proteomes" id="UP000033558"/>
    </source>
</evidence>
<sequence length="506" mass="58047">MNFFINSDLSNLSSGIEHAQLKRLRLFQQFGQPAKILTTYYRNNWAEGPGRFGLTTNDVLNIFDYFGHNIHVHHRPNHIAQFCRQHQYQILQNLGRQGVEQGYLVQTADGRKAVVRVYIPDQQVISVAFGNETSKRTTYAEGYDTRGFLSIKYYFGTQGKLKKQEIVNDQGQVFCTEIFNRSGTKVLYTDLIFRGQTQRFHDLPTLQAYFLDQVNQDYAGKNLFISDRYECTEGLGRMQTPATKAVFIHSHFITHFDGDVLTDKLNYNYEFGLTHPQKFDLFICPTEQERSDIQRRFPNIEHQVVAIPSGYTKNNWSPVAIQQRDPNQIMMVARISAEKQIPQALLILQRVLNHLPHVHLDIYGGVTSTAEYQLVQAQIQALHLQEAVRFKGNIDNLSHYYDQARVLLSTSNTEGFGLSLLEALEHGVPVVGYDCRYVNSELIQDGSNGYLIPLNDLQQATKRVIQILTNSTLAQKLSTQAYQSAKKFAAPQLWSRWQKVLQRSNL</sequence>
<dbReference type="HOGENOM" id="CLU_009583_21_0_9"/>
<dbReference type="Proteomes" id="UP000033558">
    <property type="component" value="Unassembled WGS sequence"/>
</dbReference>
<dbReference type="STRING" id="1218492.JG30_13200"/>